<gene>
    <name evidence="3" type="primary">LOC106802916</name>
</gene>
<evidence type="ECO:0000256" key="1">
    <source>
        <dbReference type="SAM" id="MobiDB-lite"/>
    </source>
</evidence>
<dbReference type="RefSeq" id="XP_014647972.1">
    <property type="nucleotide sequence ID" value="XM_014792486.1"/>
</dbReference>
<evidence type="ECO:0000313" key="3">
    <source>
        <dbReference type="RefSeq" id="XP_014647972.1"/>
    </source>
</evidence>
<dbReference type="Proteomes" id="UP000694910">
    <property type="component" value="Unplaced"/>
</dbReference>
<dbReference type="Gene3D" id="1.10.840.10">
    <property type="entry name" value="Ras guanine-nucleotide exchange factors catalytic domain"/>
    <property type="match status" value="1"/>
</dbReference>
<feature type="region of interest" description="Disordered" evidence="1">
    <location>
        <begin position="77"/>
        <end position="116"/>
    </location>
</feature>
<protein>
    <submittedName>
        <fullName evidence="3">Ral guanine nucleotide dissociation stimulator-like</fullName>
    </submittedName>
</protein>
<organism evidence="2 3">
    <name type="scientific">Ceratotherium simum simum</name>
    <name type="common">Southern white rhinoceros</name>
    <dbReference type="NCBI Taxonomy" id="73337"/>
    <lineage>
        <taxon>Eukaryota</taxon>
        <taxon>Metazoa</taxon>
        <taxon>Chordata</taxon>
        <taxon>Craniata</taxon>
        <taxon>Vertebrata</taxon>
        <taxon>Euteleostomi</taxon>
        <taxon>Mammalia</taxon>
        <taxon>Eutheria</taxon>
        <taxon>Laurasiatheria</taxon>
        <taxon>Perissodactyla</taxon>
        <taxon>Rhinocerotidae</taxon>
        <taxon>Ceratotherium</taxon>
    </lineage>
</organism>
<reference evidence="3" key="1">
    <citation type="submission" date="2025-08" db="UniProtKB">
        <authorList>
            <consortium name="RefSeq"/>
        </authorList>
    </citation>
    <scope>IDENTIFICATION</scope>
</reference>
<proteinExistence type="predicted"/>
<dbReference type="GeneID" id="106802916"/>
<name>A0ABM1D841_CERSS</name>
<dbReference type="InterPro" id="IPR036964">
    <property type="entry name" value="RASGEF_cat_dom_sf"/>
</dbReference>
<evidence type="ECO:0000313" key="2">
    <source>
        <dbReference type="Proteomes" id="UP000694910"/>
    </source>
</evidence>
<feature type="compositionally biased region" description="Low complexity" evidence="1">
    <location>
        <begin position="82"/>
        <end position="95"/>
    </location>
</feature>
<dbReference type="SUPFAM" id="SSF48366">
    <property type="entry name" value="Ras GEF"/>
    <property type="match status" value="1"/>
</dbReference>
<accession>A0ABM1D841</accession>
<keyword evidence="2" id="KW-1185">Reference proteome</keyword>
<sequence length="116" mass="13172">MGASYGLKGLFLMDFGCLPSRGMWSTFGMEWNEEFRLMEETKLLQEAANPYNLQRKEQFEAWFQAMEPLSEDERYSLSCQLSPGSSGPDRFSSSSRTRRTGHLPAQGWVSVRTSSG</sequence>
<dbReference type="InterPro" id="IPR023578">
    <property type="entry name" value="Ras_GEF_dom_sf"/>
</dbReference>